<dbReference type="InterPro" id="IPR036770">
    <property type="entry name" value="Ankyrin_rpt-contain_sf"/>
</dbReference>
<reference evidence="1 2" key="1">
    <citation type="journal article" date="2021" name="Comput. Struct. Biotechnol. J.">
        <title>De novo genome assembly of the potent medicinal plant Rehmannia glutinosa using nanopore technology.</title>
        <authorList>
            <person name="Ma L."/>
            <person name="Dong C."/>
            <person name="Song C."/>
            <person name="Wang X."/>
            <person name="Zheng X."/>
            <person name="Niu Y."/>
            <person name="Chen S."/>
            <person name="Feng W."/>
        </authorList>
    </citation>
    <scope>NUCLEOTIDE SEQUENCE [LARGE SCALE GENOMIC DNA]</scope>
    <source>
        <strain evidence="1">DH-2019</strain>
    </source>
</reference>
<sequence length="132" mass="14522">MDLGVTRTNIRICRTLGYVVLELIQTLVHVVAAQKGSPEFLRSLIAAGADPNSVTTARLKPIEHVVKASNHEGVTILFPETQSISNYPDWSIHGITSYFHSKEFLHPGVMQSFFQQHPSSFAPPPPPSNSES</sequence>
<dbReference type="SUPFAM" id="SSF48403">
    <property type="entry name" value="Ankyrin repeat"/>
    <property type="match status" value="1"/>
</dbReference>
<protein>
    <submittedName>
        <fullName evidence="1">Uncharacterized protein</fullName>
    </submittedName>
</protein>
<evidence type="ECO:0000313" key="1">
    <source>
        <dbReference type="EMBL" id="KAK6126742.1"/>
    </source>
</evidence>
<dbReference type="EMBL" id="JABTTQ020002009">
    <property type="protein sequence ID" value="KAK6126742.1"/>
    <property type="molecule type" value="Genomic_DNA"/>
</dbReference>
<proteinExistence type="predicted"/>
<organism evidence="1 2">
    <name type="scientific">Rehmannia glutinosa</name>
    <name type="common">Chinese foxglove</name>
    <dbReference type="NCBI Taxonomy" id="99300"/>
    <lineage>
        <taxon>Eukaryota</taxon>
        <taxon>Viridiplantae</taxon>
        <taxon>Streptophyta</taxon>
        <taxon>Embryophyta</taxon>
        <taxon>Tracheophyta</taxon>
        <taxon>Spermatophyta</taxon>
        <taxon>Magnoliopsida</taxon>
        <taxon>eudicotyledons</taxon>
        <taxon>Gunneridae</taxon>
        <taxon>Pentapetalae</taxon>
        <taxon>asterids</taxon>
        <taxon>lamiids</taxon>
        <taxon>Lamiales</taxon>
        <taxon>Orobanchaceae</taxon>
        <taxon>Rehmannieae</taxon>
        <taxon>Rehmannia</taxon>
    </lineage>
</organism>
<dbReference type="Gene3D" id="1.25.40.20">
    <property type="entry name" value="Ankyrin repeat-containing domain"/>
    <property type="match status" value="1"/>
</dbReference>
<accession>A0ABR0UWS7</accession>
<evidence type="ECO:0000313" key="2">
    <source>
        <dbReference type="Proteomes" id="UP001318860"/>
    </source>
</evidence>
<dbReference type="PANTHER" id="PTHR46224:SF67">
    <property type="entry name" value="HSP70-HSP90 ORGANIZING PROTEIN 3-LIKE"/>
    <property type="match status" value="1"/>
</dbReference>
<keyword evidence="2" id="KW-1185">Reference proteome</keyword>
<name>A0ABR0UWS7_REHGL</name>
<dbReference type="Proteomes" id="UP001318860">
    <property type="component" value="Unassembled WGS sequence"/>
</dbReference>
<dbReference type="InterPro" id="IPR051616">
    <property type="entry name" value="Cul2-RING_E3_ligase_SR"/>
</dbReference>
<gene>
    <name evidence="1" type="ORF">DH2020_039513</name>
</gene>
<comment type="caution">
    <text evidence="1">The sequence shown here is derived from an EMBL/GenBank/DDBJ whole genome shotgun (WGS) entry which is preliminary data.</text>
</comment>
<dbReference type="PANTHER" id="PTHR46224">
    <property type="entry name" value="ANKYRIN REPEAT FAMILY PROTEIN"/>
    <property type="match status" value="1"/>
</dbReference>